<name>A0A3N4JL36_9PEZI</name>
<proteinExistence type="predicted"/>
<evidence type="ECO:0000313" key="2">
    <source>
        <dbReference type="Proteomes" id="UP000276215"/>
    </source>
</evidence>
<reference evidence="1 2" key="1">
    <citation type="journal article" date="2018" name="Nat. Ecol. Evol.">
        <title>Pezizomycetes genomes reveal the molecular basis of ectomycorrhizal truffle lifestyle.</title>
        <authorList>
            <person name="Murat C."/>
            <person name="Payen T."/>
            <person name="Noel B."/>
            <person name="Kuo A."/>
            <person name="Morin E."/>
            <person name="Chen J."/>
            <person name="Kohler A."/>
            <person name="Krizsan K."/>
            <person name="Balestrini R."/>
            <person name="Da Silva C."/>
            <person name="Montanini B."/>
            <person name="Hainaut M."/>
            <person name="Levati E."/>
            <person name="Barry K.W."/>
            <person name="Belfiori B."/>
            <person name="Cichocki N."/>
            <person name="Clum A."/>
            <person name="Dockter R.B."/>
            <person name="Fauchery L."/>
            <person name="Guy J."/>
            <person name="Iotti M."/>
            <person name="Le Tacon F."/>
            <person name="Lindquist E.A."/>
            <person name="Lipzen A."/>
            <person name="Malagnac F."/>
            <person name="Mello A."/>
            <person name="Molinier V."/>
            <person name="Miyauchi S."/>
            <person name="Poulain J."/>
            <person name="Riccioni C."/>
            <person name="Rubini A."/>
            <person name="Sitrit Y."/>
            <person name="Splivallo R."/>
            <person name="Traeger S."/>
            <person name="Wang M."/>
            <person name="Zifcakova L."/>
            <person name="Wipf D."/>
            <person name="Zambonelli A."/>
            <person name="Paolocci F."/>
            <person name="Nowrousian M."/>
            <person name="Ottonello S."/>
            <person name="Baldrian P."/>
            <person name="Spatafora J.W."/>
            <person name="Henrissat B."/>
            <person name="Nagy L.G."/>
            <person name="Aury J.M."/>
            <person name="Wincker P."/>
            <person name="Grigoriev I.V."/>
            <person name="Bonfante P."/>
            <person name="Martin F.M."/>
        </authorList>
    </citation>
    <scope>NUCLEOTIDE SEQUENCE [LARGE SCALE GENOMIC DNA]</scope>
    <source>
        <strain evidence="1 2">120613-1</strain>
    </source>
</reference>
<gene>
    <name evidence="1" type="ORF">L873DRAFT_1789909</name>
</gene>
<dbReference type="AlphaFoldDB" id="A0A3N4JL36"/>
<organism evidence="1 2">
    <name type="scientific">Choiromyces venosus 120613-1</name>
    <dbReference type="NCBI Taxonomy" id="1336337"/>
    <lineage>
        <taxon>Eukaryota</taxon>
        <taxon>Fungi</taxon>
        <taxon>Dikarya</taxon>
        <taxon>Ascomycota</taxon>
        <taxon>Pezizomycotina</taxon>
        <taxon>Pezizomycetes</taxon>
        <taxon>Pezizales</taxon>
        <taxon>Tuberaceae</taxon>
        <taxon>Choiromyces</taxon>
    </lineage>
</organism>
<accession>A0A3N4JL36</accession>
<protein>
    <submittedName>
        <fullName evidence="1">Uncharacterized protein</fullName>
    </submittedName>
</protein>
<keyword evidence="2" id="KW-1185">Reference proteome</keyword>
<evidence type="ECO:0000313" key="1">
    <source>
        <dbReference type="EMBL" id="RPA98972.1"/>
    </source>
</evidence>
<sequence length="167" mass="19205">MSGCYSTGLLEDSVPPPPPFSMRIVGGWFTVNLLPLFYVFQLDTPDSEPDSLTTRITNLEKTYGSIIEDGFKELKNDLKSELKHELMTMEKSMDRSFATCNNRINDLSSWNQWIIGTICTGVMFKVVFYDRYTEEKLMAKILDSETRITTMVQNALIQLKLELRINQ</sequence>
<dbReference type="Proteomes" id="UP000276215">
    <property type="component" value="Unassembled WGS sequence"/>
</dbReference>
<dbReference type="EMBL" id="ML120391">
    <property type="protein sequence ID" value="RPA98972.1"/>
    <property type="molecule type" value="Genomic_DNA"/>
</dbReference>
<dbReference type="OrthoDB" id="5412814at2759"/>